<dbReference type="RefSeq" id="WP_226583376.1">
    <property type="nucleotide sequence ID" value="NZ_BLAY01000054.1"/>
</dbReference>
<dbReference type="AlphaFoldDB" id="A0AAV3X9N0"/>
<organism evidence="1 2">
    <name type="scientific">Microseira wollei NIES-4236</name>
    <dbReference type="NCBI Taxonomy" id="2530354"/>
    <lineage>
        <taxon>Bacteria</taxon>
        <taxon>Bacillati</taxon>
        <taxon>Cyanobacteriota</taxon>
        <taxon>Cyanophyceae</taxon>
        <taxon>Oscillatoriophycideae</taxon>
        <taxon>Aerosakkonematales</taxon>
        <taxon>Aerosakkonemataceae</taxon>
        <taxon>Microseira</taxon>
    </lineage>
</organism>
<dbReference type="EMBL" id="BLAY01000054">
    <property type="protein sequence ID" value="GET38868.1"/>
    <property type="molecule type" value="Genomic_DNA"/>
</dbReference>
<protein>
    <submittedName>
        <fullName evidence="1">Uncharacterized protein</fullName>
    </submittedName>
</protein>
<dbReference type="Proteomes" id="UP001050975">
    <property type="component" value="Unassembled WGS sequence"/>
</dbReference>
<gene>
    <name evidence="1" type="ORF">MiSe_36270</name>
</gene>
<evidence type="ECO:0000313" key="1">
    <source>
        <dbReference type="EMBL" id="GET38868.1"/>
    </source>
</evidence>
<evidence type="ECO:0000313" key="2">
    <source>
        <dbReference type="Proteomes" id="UP001050975"/>
    </source>
</evidence>
<sequence length="239" mass="27033">MGTLYAKQSGFFETDSPSNFYPGANSWQHLIDCRYSNNSECALQIAAGFWNNFNRLWCRATRGNPPRSWNRFLSISADNQSNGWLSTGNNNVDSNQHFVGTLNNVDLIFKRNNIAAFRIPSQNVIQVSCLSGYGNPARPHYSFYWNWGEDDGMYLEADGILCFSVQGTKRLSINHARRVEAHGFSFRTEQGYFVNNDRVVNAKSSTAINNLEISASLSDVINTLNSLITILRDHHDLFN</sequence>
<keyword evidence="2" id="KW-1185">Reference proteome</keyword>
<accession>A0AAV3X9N0</accession>
<comment type="caution">
    <text evidence="1">The sequence shown here is derived from an EMBL/GenBank/DDBJ whole genome shotgun (WGS) entry which is preliminary data.</text>
</comment>
<proteinExistence type="predicted"/>
<name>A0AAV3X9N0_9CYAN</name>
<reference evidence="1" key="1">
    <citation type="submission" date="2019-10" db="EMBL/GenBank/DDBJ databases">
        <title>Draft genome sequece of Microseira wollei NIES-4236.</title>
        <authorList>
            <person name="Yamaguchi H."/>
            <person name="Suzuki S."/>
            <person name="Kawachi M."/>
        </authorList>
    </citation>
    <scope>NUCLEOTIDE SEQUENCE</scope>
    <source>
        <strain evidence="1">NIES-4236</strain>
    </source>
</reference>